<feature type="compositionally biased region" description="Low complexity" evidence="1">
    <location>
        <begin position="232"/>
        <end position="244"/>
    </location>
</feature>
<feature type="region of interest" description="Disordered" evidence="1">
    <location>
        <begin position="262"/>
        <end position="374"/>
    </location>
</feature>
<evidence type="ECO:0000313" key="2">
    <source>
        <dbReference type="EMBL" id="GJE85876.1"/>
    </source>
</evidence>
<evidence type="ECO:0000313" key="3">
    <source>
        <dbReference type="Proteomes" id="UP000703269"/>
    </source>
</evidence>
<feature type="compositionally biased region" description="Low complexity" evidence="1">
    <location>
        <begin position="273"/>
        <end position="283"/>
    </location>
</feature>
<dbReference type="OrthoDB" id="3071736at2759"/>
<gene>
    <name evidence="2" type="ORF">PsYK624_019550</name>
</gene>
<protein>
    <recommendedName>
        <fullName evidence="4">RRM domain-containing protein</fullName>
    </recommendedName>
</protein>
<feature type="region of interest" description="Disordered" evidence="1">
    <location>
        <begin position="205"/>
        <end position="246"/>
    </location>
</feature>
<evidence type="ECO:0008006" key="4">
    <source>
        <dbReference type="Google" id="ProtNLM"/>
    </source>
</evidence>
<feature type="compositionally biased region" description="Polar residues" evidence="1">
    <location>
        <begin position="139"/>
        <end position="154"/>
    </location>
</feature>
<dbReference type="Proteomes" id="UP000703269">
    <property type="component" value="Unassembled WGS sequence"/>
</dbReference>
<feature type="region of interest" description="Disordered" evidence="1">
    <location>
        <begin position="1"/>
        <end position="85"/>
    </location>
</feature>
<keyword evidence="3" id="KW-1185">Reference proteome</keyword>
<evidence type="ECO:0000256" key="1">
    <source>
        <dbReference type="SAM" id="MobiDB-lite"/>
    </source>
</evidence>
<feature type="compositionally biased region" description="Polar residues" evidence="1">
    <location>
        <begin position="284"/>
        <end position="301"/>
    </location>
</feature>
<feature type="compositionally biased region" description="Polar residues" evidence="1">
    <location>
        <begin position="213"/>
        <end position="231"/>
    </location>
</feature>
<proteinExistence type="predicted"/>
<feature type="region of interest" description="Disordered" evidence="1">
    <location>
        <begin position="134"/>
        <end position="170"/>
    </location>
</feature>
<dbReference type="AlphaFoldDB" id="A0A9P3G0C1"/>
<reference evidence="2 3" key="1">
    <citation type="submission" date="2021-08" db="EMBL/GenBank/DDBJ databases">
        <title>Draft Genome Sequence of Phanerochaete sordida strain YK-624.</title>
        <authorList>
            <person name="Mori T."/>
            <person name="Dohra H."/>
            <person name="Suzuki T."/>
            <person name="Kawagishi H."/>
            <person name="Hirai H."/>
        </authorList>
    </citation>
    <scope>NUCLEOTIDE SEQUENCE [LARGE SCALE GENOMIC DNA]</scope>
    <source>
        <strain evidence="2 3">YK-624</strain>
    </source>
</reference>
<accession>A0A9P3G0C1</accession>
<organism evidence="2 3">
    <name type="scientific">Phanerochaete sordida</name>
    <dbReference type="NCBI Taxonomy" id="48140"/>
    <lineage>
        <taxon>Eukaryota</taxon>
        <taxon>Fungi</taxon>
        <taxon>Dikarya</taxon>
        <taxon>Basidiomycota</taxon>
        <taxon>Agaricomycotina</taxon>
        <taxon>Agaricomycetes</taxon>
        <taxon>Polyporales</taxon>
        <taxon>Phanerochaetaceae</taxon>
        <taxon>Phanerochaete</taxon>
    </lineage>
</organism>
<dbReference type="EMBL" id="BPQB01000003">
    <property type="protein sequence ID" value="GJE85876.1"/>
    <property type="molecule type" value="Genomic_DNA"/>
</dbReference>
<name>A0A9P3G0C1_9APHY</name>
<feature type="compositionally biased region" description="Polar residues" evidence="1">
    <location>
        <begin position="311"/>
        <end position="321"/>
    </location>
</feature>
<feature type="compositionally biased region" description="Polar residues" evidence="1">
    <location>
        <begin position="23"/>
        <end position="47"/>
    </location>
</feature>
<comment type="caution">
    <text evidence="2">The sequence shown here is derived from an EMBL/GenBank/DDBJ whole genome shotgun (WGS) entry which is preliminary data.</text>
</comment>
<sequence>MAMPLSPSTTPAPPSSIDPISVTARSTTAEGSGSQASPATTMLSSDLSPAAQRFTFRPLRRSSSRIQRWVQDQQKRHSTGEPAEGALDAIAAAEPASDGRARQATPQVTVQRPSLDGEDVVMLDDSFVLVEEGGERRTQNAQRGQPTVVDLSSSPPAPRKNRQGAISFSTPHPLRTFARNLTQNRRLSTSTTTTVREASPARASIFPRPAHTRTASFTNTLFSQRSRGDTTSEASELSSSPSASTWRFRPAGIMSHFHSASDGMVDELPRPRPSTSSSISRSSETAQTRTSFESVGTSQYRPSKRAHTPSMIFNPTPSLWSLPTDASHMDDPPESTKTIAREREKSGSVRIPLPLRNSPGSAPAILPSQKRKRKRKLVISGIPPGDQRRYEHVRMWCESFGELSQMTRLPNGDLHVDFRRSEVADTVCRLHARVHINGVGSVGLSWYTGKRP</sequence>